<keyword evidence="3" id="KW-1185">Reference proteome</keyword>
<accession>A0A6A7BDB8</accession>
<evidence type="ECO:0008006" key="4">
    <source>
        <dbReference type="Google" id="ProtNLM"/>
    </source>
</evidence>
<proteinExistence type="predicted"/>
<keyword evidence="1" id="KW-0812">Transmembrane</keyword>
<dbReference type="AlphaFoldDB" id="A0A6A7BDB8"/>
<keyword evidence="1" id="KW-1133">Transmembrane helix</keyword>
<evidence type="ECO:0000256" key="1">
    <source>
        <dbReference type="SAM" id="Phobius"/>
    </source>
</evidence>
<dbReference type="Proteomes" id="UP000799423">
    <property type="component" value="Unassembled WGS sequence"/>
</dbReference>
<dbReference type="Gene3D" id="3.40.50.150">
    <property type="entry name" value="Vaccinia Virus protein VP39"/>
    <property type="match status" value="1"/>
</dbReference>
<protein>
    <recommendedName>
        <fullName evidence="4">S-adenosyl-L-methionine-dependent methyltransferase</fullName>
    </recommendedName>
</protein>
<dbReference type="InterPro" id="IPR029063">
    <property type="entry name" value="SAM-dependent_MTases_sf"/>
</dbReference>
<feature type="transmembrane region" description="Helical" evidence="1">
    <location>
        <begin position="7"/>
        <end position="24"/>
    </location>
</feature>
<evidence type="ECO:0000313" key="3">
    <source>
        <dbReference type="Proteomes" id="UP000799423"/>
    </source>
</evidence>
<organism evidence="2 3">
    <name type="scientific">Plenodomus tracheiphilus IPT5</name>
    <dbReference type="NCBI Taxonomy" id="1408161"/>
    <lineage>
        <taxon>Eukaryota</taxon>
        <taxon>Fungi</taxon>
        <taxon>Dikarya</taxon>
        <taxon>Ascomycota</taxon>
        <taxon>Pezizomycotina</taxon>
        <taxon>Dothideomycetes</taxon>
        <taxon>Pleosporomycetidae</taxon>
        <taxon>Pleosporales</taxon>
        <taxon>Pleosporineae</taxon>
        <taxon>Leptosphaeriaceae</taxon>
        <taxon>Plenodomus</taxon>
    </lineage>
</organism>
<keyword evidence="1" id="KW-0472">Membrane</keyword>
<feature type="transmembrane region" description="Helical" evidence="1">
    <location>
        <begin position="36"/>
        <end position="56"/>
    </location>
</feature>
<gene>
    <name evidence="2" type="ORF">T440DRAFT_419597</name>
</gene>
<dbReference type="OrthoDB" id="61390at2759"/>
<name>A0A6A7BDB8_9PLEO</name>
<evidence type="ECO:0000313" key="2">
    <source>
        <dbReference type="EMBL" id="KAF2853343.1"/>
    </source>
</evidence>
<reference evidence="2" key="1">
    <citation type="submission" date="2020-01" db="EMBL/GenBank/DDBJ databases">
        <authorList>
            <consortium name="DOE Joint Genome Institute"/>
            <person name="Haridas S."/>
            <person name="Albert R."/>
            <person name="Binder M."/>
            <person name="Bloem J."/>
            <person name="Labutti K."/>
            <person name="Salamov A."/>
            <person name="Andreopoulos B."/>
            <person name="Baker S.E."/>
            <person name="Barry K."/>
            <person name="Bills G."/>
            <person name="Bluhm B.H."/>
            <person name="Cannon C."/>
            <person name="Castanera R."/>
            <person name="Culley D.E."/>
            <person name="Daum C."/>
            <person name="Ezra D."/>
            <person name="Gonzalez J.B."/>
            <person name="Henrissat B."/>
            <person name="Kuo A."/>
            <person name="Liang C."/>
            <person name="Lipzen A."/>
            <person name="Lutzoni F."/>
            <person name="Magnuson J."/>
            <person name="Mondo S."/>
            <person name="Nolan M."/>
            <person name="Ohm R."/>
            <person name="Pangilinan J."/>
            <person name="Park H.-J."/>
            <person name="Ramirez L."/>
            <person name="Alfaro M."/>
            <person name="Sun H."/>
            <person name="Tritt A."/>
            <person name="Yoshinaga Y."/>
            <person name="Zwiers L.-H."/>
            <person name="Turgeon B.G."/>
            <person name="Goodwin S.B."/>
            <person name="Spatafora J.W."/>
            <person name="Crous P.W."/>
            <person name="Grigoriev I.V."/>
        </authorList>
    </citation>
    <scope>NUCLEOTIDE SEQUENCE</scope>
    <source>
        <strain evidence="2">IPT5</strain>
    </source>
</reference>
<sequence>MATLHYYHVLATLLAALIIAYTTSTVRYSTTLINRLGVSLCGVVRLCLLAIASPVLKWTVMKWWKRDKPTDVYGLQHGMLHLQAQTAMWMNMGYWKNATTSTTMGEACRDLLSVVLAEAGFCQELEQIEIEKGMRRTKCLIDLGVGCGDQTVYLMSHSPVSPSDGTWWDAREHCVKFDRYVGITNDATQAQYASGRITDLQNQFRNMKKRDADGSDEPDIVLFCADAARPELWDKQLQASVQRSRQATQECWVLALDTAYHFAPSRWQLIHHARQNLNASFMAFDLCISPTAKVFQRLMLRCLTTLMGAPWSNFMTPVDYRSKLVQAGYFEGNVSITDVSEHVFLPLADFLERQDKRLAMLGLSIGTLAIAKSMFAWWGRTGVVRGIIVVARYSEEGSHKPA</sequence>
<dbReference type="EMBL" id="MU006296">
    <property type="protein sequence ID" value="KAF2853343.1"/>
    <property type="molecule type" value="Genomic_DNA"/>
</dbReference>